<organism evidence="1">
    <name type="scientific">invertebrate metagenome</name>
    <dbReference type="NCBI Taxonomy" id="1711999"/>
    <lineage>
        <taxon>unclassified sequences</taxon>
        <taxon>metagenomes</taxon>
        <taxon>organismal metagenomes</taxon>
    </lineage>
</organism>
<protein>
    <submittedName>
        <fullName evidence="1">Uncharacterized protein</fullName>
    </submittedName>
</protein>
<accession>A0A2H9T3B2</accession>
<name>A0A2H9T3B2_9ZZZZ</name>
<comment type="caution">
    <text evidence="1">The sequence shown here is derived from an EMBL/GenBank/DDBJ whole genome shotgun (WGS) entry which is preliminary data.</text>
</comment>
<proteinExistence type="predicted"/>
<sequence length="43" mass="4655">MTADGRAMIQAILLNVLDSCTLDISVGVTRSLRELVTAHRNIS</sequence>
<dbReference type="EMBL" id="NSIT01000433">
    <property type="protein sequence ID" value="PJE77677.1"/>
    <property type="molecule type" value="Genomic_DNA"/>
</dbReference>
<reference evidence="1" key="1">
    <citation type="journal article" date="2017" name="Appl. Environ. Microbiol.">
        <title>Molecular characterization of an Endozoicomonas-like organism causing infection in king scallop Pecten maximus L.</title>
        <authorList>
            <person name="Cano I."/>
            <person name="van Aerle R."/>
            <person name="Ross S."/>
            <person name="Verner-Jeffreys D.W."/>
            <person name="Paley R.K."/>
            <person name="Rimmer G."/>
            <person name="Ryder D."/>
            <person name="Hooper P."/>
            <person name="Stone D."/>
            <person name="Feist S.W."/>
        </authorList>
    </citation>
    <scope>NUCLEOTIDE SEQUENCE</scope>
</reference>
<dbReference type="AlphaFoldDB" id="A0A2H9T3B2"/>
<gene>
    <name evidence="1" type="ORF">CI610_03396</name>
</gene>
<evidence type="ECO:0000313" key="1">
    <source>
        <dbReference type="EMBL" id="PJE77677.1"/>
    </source>
</evidence>